<dbReference type="Pfam" id="PF02518">
    <property type="entry name" value="HATPase_c"/>
    <property type="match status" value="1"/>
</dbReference>
<gene>
    <name evidence="14" type="ORF">JCM21714_3652</name>
</gene>
<name>W4VMY5_9BACI</name>
<dbReference type="InterPro" id="IPR003594">
    <property type="entry name" value="HATPase_dom"/>
</dbReference>
<dbReference type="CDD" id="cd06225">
    <property type="entry name" value="HAMP"/>
    <property type="match status" value="1"/>
</dbReference>
<dbReference type="Pfam" id="PF06580">
    <property type="entry name" value="His_kinase"/>
    <property type="match status" value="1"/>
</dbReference>
<feature type="transmembrane region" description="Helical" evidence="12">
    <location>
        <begin position="82"/>
        <end position="104"/>
    </location>
</feature>
<dbReference type="AlphaFoldDB" id="W4VMY5"/>
<evidence type="ECO:0000256" key="10">
    <source>
        <dbReference type="ARBA" id="ARBA00023012"/>
    </source>
</evidence>
<sequence length="356" mass="41088">MCPPEGDFIFRSDNNEVEHHKQPWVKELLESEDDSGVREQRDEHFDGIIVYQRISEKLGGDWLLIKRLPYTSLYQSANEVGLINIGFGLIGLALVIMATFFVSFKITSPIRVLVQSIQQIDKDNMQVPFKSLGNDEIGMLGDRFKQMIERINRLINRELKLEIENKANQLKVLQSQINPHFLYNALQSIGTLALKSNAPKVYALITQLSKIMRYGMDMKEDMVLLEKEVEYIKAYLLLNKERFDDQFQYNLEFDPDTLDCKVPKMIIQPIVENYFKHGFLYTEEQVGQLTIKGEQVEDQLIISVKDNGKGMTAERIAEINRALIEDHTSNSIGLRNVYVRLKLNYGGTRQACNFKV</sequence>
<evidence type="ECO:0000256" key="9">
    <source>
        <dbReference type="ARBA" id="ARBA00022989"/>
    </source>
</evidence>
<dbReference type="PANTHER" id="PTHR34220:SF11">
    <property type="entry name" value="SENSOR PROTEIN KINASE HPTS"/>
    <property type="match status" value="1"/>
</dbReference>
<dbReference type="Gene3D" id="3.30.565.10">
    <property type="entry name" value="Histidine kinase-like ATPase, C-terminal domain"/>
    <property type="match status" value="1"/>
</dbReference>
<evidence type="ECO:0000256" key="1">
    <source>
        <dbReference type="ARBA" id="ARBA00004651"/>
    </source>
</evidence>
<keyword evidence="2" id="KW-1003">Cell membrane</keyword>
<dbReference type="STRING" id="1298598.JCM21714_3652"/>
<evidence type="ECO:0000256" key="5">
    <source>
        <dbReference type="ARBA" id="ARBA00022692"/>
    </source>
</evidence>
<evidence type="ECO:0000256" key="11">
    <source>
        <dbReference type="ARBA" id="ARBA00023136"/>
    </source>
</evidence>
<keyword evidence="7" id="KW-0418">Kinase</keyword>
<dbReference type="GO" id="GO:0000155">
    <property type="term" value="F:phosphorelay sensor kinase activity"/>
    <property type="evidence" value="ECO:0007669"/>
    <property type="project" value="InterPro"/>
</dbReference>
<dbReference type="Gene3D" id="6.10.340.10">
    <property type="match status" value="1"/>
</dbReference>
<evidence type="ECO:0000259" key="13">
    <source>
        <dbReference type="PROSITE" id="PS50885"/>
    </source>
</evidence>
<dbReference type="SUPFAM" id="SSF55874">
    <property type="entry name" value="ATPase domain of HSP90 chaperone/DNA topoisomerase II/histidine kinase"/>
    <property type="match status" value="1"/>
</dbReference>
<dbReference type="GO" id="GO:0005886">
    <property type="term" value="C:plasma membrane"/>
    <property type="evidence" value="ECO:0007669"/>
    <property type="project" value="UniProtKB-SubCell"/>
</dbReference>
<keyword evidence="3" id="KW-0597">Phosphoprotein</keyword>
<keyword evidence="10" id="KW-0902">Two-component regulatory system</keyword>
<dbReference type="eggNOG" id="COG2972">
    <property type="taxonomic scope" value="Bacteria"/>
</dbReference>
<evidence type="ECO:0000256" key="6">
    <source>
        <dbReference type="ARBA" id="ARBA00022741"/>
    </source>
</evidence>
<dbReference type="GO" id="GO:0005524">
    <property type="term" value="F:ATP binding"/>
    <property type="evidence" value="ECO:0007669"/>
    <property type="project" value="UniProtKB-KW"/>
</dbReference>
<reference evidence="14 15" key="1">
    <citation type="journal article" date="2014" name="Genome Announc.">
        <title>Draft Genome Sequence of the Boron-Tolerant and Moderately Halotolerant Bacterium Gracilibacillus boraciitolerans JCM 21714T.</title>
        <authorList>
            <person name="Ahmed I."/>
            <person name="Oshima K."/>
            <person name="Suda W."/>
            <person name="Kitamura K."/>
            <person name="Iida T."/>
            <person name="Ohmori Y."/>
            <person name="Fujiwara T."/>
            <person name="Hattori M."/>
            <person name="Ohkuma M."/>
        </authorList>
    </citation>
    <scope>NUCLEOTIDE SEQUENCE [LARGE SCALE GENOMIC DNA]</scope>
    <source>
        <strain evidence="14 15">JCM 21714</strain>
    </source>
</reference>
<dbReference type="Proteomes" id="UP000019102">
    <property type="component" value="Unassembled WGS sequence"/>
</dbReference>
<feature type="domain" description="HAMP" evidence="13">
    <location>
        <begin position="104"/>
        <end position="156"/>
    </location>
</feature>
<keyword evidence="8" id="KW-0067">ATP-binding</keyword>
<evidence type="ECO:0000256" key="4">
    <source>
        <dbReference type="ARBA" id="ARBA00022679"/>
    </source>
</evidence>
<evidence type="ECO:0000256" key="12">
    <source>
        <dbReference type="SAM" id="Phobius"/>
    </source>
</evidence>
<dbReference type="Pfam" id="PF00672">
    <property type="entry name" value="HAMP"/>
    <property type="match status" value="1"/>
</dbReference>
<keyword evidence="9 12" id="KW-1133">Transmembrane helix</keyword>
<dbReference type="PANTHER" id="PTHR34220">
    <property type="entry name" value="SENSOR HISTIDINE KINASE YPDA"/>
    <property type="match status" value="1"/>
</dbReference>
<keyword evidence="15" id="KW-1185">Reference proteome</keyword>
<dbReference type="InterPro" id="IPR050640">
    <property type="entry name" value="Bact_2-comp_sensor_kinase"/>
</dbReference>
<protein>
    <recommendedName>
        <fullName evidence="13">HAMP domain-containing protein</fullName>
    </recommendedName>
</protein>
<keyword evidence="11 12" id="KW-0472">Membrane</keyword>
<evidence type="ECO:0000256" key="8">
    <source>
        <dbReference type="ARBA" id="ARBA00022840"/>
    </source>
</evidence>
<dbReference type="InterPro" id="IPR036890">
    <property type="entry name" value="HATPase_C_sf"/>
</dbReference>
<proteinExistence type="predicted"/>
<comment type="subcellular location">
    <subcellularLocation>
        <location evidence="1">Cell membrane</location>
        <topology evidence="1">Multi-pass membrane protein</topology>
    </subcellularLocation>
</comment>
<accession>W4VMY5</accession>
<evidence type="ECO:0000256" key="3">
    <source>
        <dbReference type="ARBA" id="ARBA00022553"/>
    </source>
</evidence>
<keyword evidence="6" id="KW-0547">Nucleotide-binding</keyword>
<evidence type="ECO:0000256" key="2">
    <source>
        <dbReference type="ARBA" id="ARBA00022475"/>
    </source>
</evidence>
<dbReference type="SMART" id="SM00304">
    <property type="entry name" value="HAMP"/>
    <property type="match status" value="1"/>
</dbReference>
<dbReference type="InterPro" id="IPR010559">
    <property type="entry name" value="Sig_transdc_His_kin_internal"/>
</dbReference>
<keyword evidence="4" id="KW-0808">Transferase</keyword>
<evidence type="ECO:0000256" key="7">
    <source>
        <dbReference type="ARBA" id="ARBA00022777"/>
    </source>
</evidence>
<comment type="caution">
    <text evidence="14">The sequence shown here is derived from an EMBL/GenBank/DDBJ whole genome shotgun (WGS) entry which is preliminary data.</text>
</comment>
<dbReference type="EMBL" id="BAVS01000025">
    <property type="protein sequence ID" value="GAE94491.1"/>
    <property type="molecule type" value="Genomic_DNA"/>
</dbReference>
<dbReference type="InterPro" id="IPR003660">
    <property type="entry name" value="HAMP_dom"/>
</dbReference>
<evidence type="ECO:0000313" key="15">
    <source>
        <dbReference type="Proteomes" id="UP000019102"/>
    </source>
</evidence>
<dbReference type="PROSITE" id="PS50885">
    <property type="entry name" value="HAMP"/>
    <property type="match status" value="1"/>
</dbReference>
<evidence type="ECO:0000313" key="14">
    <source>
        <dbReference type="EMBL" id="GAE94491.1"/>
    </source>
</evidence>
<keyword evidence="5 12" id="KW-0812">Transmembrane</keyword>
<organism evidence="14 15">
    <name type="scientific">Gracilibacillus boraciitolerans JCM 21714</name>
    <dbReference type="NCBI Taxonomy" id="1298598"/>
    <lineage>
        <taxon>Bacteria</taxon>
        <taxon>Bacillati</taxon>
        <taxon>Bacillota</taxon>
        <taxon>Bacilli</taxon>
        <taxon>Bacillales</taxon>
        <taxon>Bacillaceae</taxon>
        <taxon>Gracilibacillus</taxon>
    </lineage>
</organism>
<dbReference type="SUPFAM" id="SSF158472">
    <property type="entry name" value="HAMP domain-like"/>
    <property type="match status" value="1"/>
</dbReference>